<dbReference type="Gene3D" id="3.90.1150.10">
    <property type="entry name" value="Aspartate Aminotransferase, domain 1"/>
    <property type="match status" value="1"/>
</dbReference>
<dbReference type="InterPro" id="IPR004839">
    <property type="entry name" value="Aminotransferase_I/II_large"/>
</dbReference>
<dbReference type="AlphaFoldDB" id="A0A917H673"/>
<gene>
    <name evidence="6" type="ORF">GCM10010918_24230</name>
</gene>
<dbReference type="InterPro" id="IPR015421">
    <property type="entry name" value="PyrdxlP-dep_Trfase_major"/>
</dbReference>
<evidence type="ECO:0000313" key="6">
    <source>
        <dbReference type="EMBL" id="GGG68456.1"/>
    </source>
</evidence>
<dbReference type="InterPro" id="IPR015424">
    <property type="entry name" value="PyrdxlP-dep_Trfase"/>
</dbReference>
<organism evidence="6 7">
    <name type="scientific">Paenibacillus radicis</name>
    <name type="common">ex Gao et al. 2016</name>
    <dbReference type="NCBI Taxonomy" id="1737354"/>
    <lineage>
        <taxon>Bacteria</taxon>
        <taxon>Bacillati</taxon>
        <taxon>Bacillota</taxon>
        <taxon>Bacilli</taxon>
        <taxon>Bacillales</taxon>
        <taxon>Paenibacillaceae</taxon>
        <taxon>Paenibacillus</taxon>
    </lineage>
</organism>
<accession>A0A917H673</accession>
<keyword evidence="4" id="KW-0663">Pyridoxal phosphate</keyword>
<proteinExistence type="predicted"/>
<reference evidence="6 7" key="1">
    <citation type="journal article" date="2014" name="Int. J. Syst. Evol. Microbiol.">
        <title>Complete genome sequence of Corynebacterium casei LMG S-19264T (=DSM 44701T), isolated from a smear-ripened cheese.</title>
        <authorList>
            <consortium name="US DOE Joint Genome Institute (JGI-PGF)"/>
            <person name="Walter F."/>
            <person name="Albersmeier A."/>
            <person name="Kalinowski J."/>
            <person name="Ruckert C."/>
        </authorList>
    </citation>
    <scope>NUCLEOTIDE SEQUENCE [LARGE SCALE GENOMIC DNA]</scope>
    <source>
        <strain evidence="6 7">CGMCC 1.15286</strain>
    </source>
</reference>
<dbReference type="InterPro" id="IPR050859">
    <property type="entry name" value="Class-I_PLP-dep_aminotransf"/>
</dbReference>
<protein>
    <submittedName>
        <fullName evidence="6">Aminotransferase</fullName>
    </submittedName>
</protein>
<dbReference type="GO" id="GO:0008483">
    <property type="term" value="F:transaminase activity"/>
    <property type="evidence" value="ECO:0007669"/>
    <property type="project" value="UniProtKB-KW"/>
</dbReference>
<evidence type="ECO:0000259" key="5">
    <source>
        <dbReference type="Pfam" id="PF00155"/>
    </source>
</evidence>
<dbReference type="EMBL" id="BMHY01000004">
    <property type="protein sequence ID" value="GGG68456.1"/>
    <property type="molecule type" value="Genomic_DNA"/>
</dbReference>
<dbReference type="SUPFAM" id="SSF53383">
    <property type="entry name" value="PLP-dependent transferases"/>
    <property type="match status" value="1"/>
</dbReference>
<comment type="caution">
    <text evidence="6">The sequence shown here is derived from an EMBL/GenBank/DDBJ whole genome shotgun (WGS) entry which is preliminary data.</text>
</comment>
<keyword evidence="3" id="KW-0808">Transferase</keyword>
<evidence type="ECO:0000256" key="4">
    <source>
        <dbReference type="ARBA" id="ARBA00022898"/>
    </source>
</evidence>
<name>A0A917H673_9BACL</name>
<dbReference type="Proteomes" id="UP000600247">
    <property type="component" value="Unassembled WGS sequence"/>
</dbReference>
<dbReference type="GO" id="GO:1901605">
    <property type="term" value="P:alpha-amino acid metabolic process"/>
    <property type="evidence" value="ECO:0007669"/>
    <property type="project" value="TreeGrafter"/>
</dbReference>
<keyword evidence="7" id="KW-1185">Reference proteome</keyword>
<dbReference type="RefSeq" id="WP_188889449.1">
    <property type="nucleotide sequence ID" value="NZ_BMHY01000004.1"/>
</dbReference>
<evidence type="ECO:0000256" key="3">
    <source>
        <dbReference type="ARBA" id="ARBA00022679"/>
    </source>
</evidence>
<dbReference type="Pfam" id="PF00155">
    <property type="entry name" value="Aminotran_1_2"/>
    <property type="match status" value="1"/>
</dbReference>
<dbReference type="PANTHER" id="PTHR42790">
    <property type="entry name" value="AMINOTRANSFERASE"/>
    <property type="match status" value="1"/>
</dbReference>
<evidence type="ECO:0000256" key="2">
    <source>
        <dbReference type="ARBA" id="ARBA00022576"/>
    </source>
</evidence>
<dbReference type="InterPro" id="IPR015422">
    <property type="entry name" value="PyrdxlP-dep_Trfase_small"/>
</dbReference>
<dbReference type="GO" id="GO:0030170">
    <property type="term" value="F:pyridoxal phosphate binding"/>
    <property type="evidence" value="ECO:0007669"/>
    <property type="project" value="InterPro"/>
</dbReference>
<keyword evidence="2 6" id="KW-0032">Aminotransferase</keyword>
<evidence type="ECO:0000313" key="7">
    <source>
        <dbReference type="Proteomes" id="UP000600247"/>
    </source>
</evidence>
<evidence type="ECO:0000256" key="1">
    <source>
        <dbReference type="ARBA" id="ARBA00001933"/>
    </source>
</evidence>
<feature type="domain" description="Aminotransferase class I/classII large" evidence="5">
    <location>
        <begin position="73"/>
        <end position="387"/>
    </location>
</feature>
<sequence>MSKSIEASLFSRHLPAPSIGGTRISNPGHIHLSYGFPATDLLPVQELQAAAGNALQRERSDALHYTGAIGPGRVRDWVLNRVKKVGIEASAANFLPVFGAIQGIDLTSRILLTAGDEVWVERPTFFNALQSFRAAGASIRSFPVDEEGLRVDELEAALLAAVAAGEALPKLVYIMPNYHNPTGATLSTPRRQQLAKLAVDYNFFILEDDAYVELNISGESRPAVYTFAPERVIYVSTFSKTLGPGLRLGWIIASTEAIGYLATLSLGSQLNPFTQEIVGELLEEYDFDEQVNRLTDRYREQRDLMIGELEAALGSDIEVNVPDGGFFIWVKFGESINVNDFYQLAITKGVSFVAGNAFFHDGQGSNYLRLCFSYCSMEQIARGVRALADSYYESVQSEHWTG</sequence>
<dbReference type="CDD" id="cd00609">
    <property type="entry name" value="AAT_like"/>
    <property type="match status" value="1"/>
</dbReference>
<comment type="cofactor">
    <cofactor evidence="1">
        <name>pyridoxal 5'-phosphate</name>
        <dbReference type="ChEBI" id="CHEBI:597326"/>
    </cofactor>
</comment>
<dbReference type="Gene3D" id="3.40.640.10">
    <property type="entry name" value="Type I PLP-dependent aspartate aminotransferase-like (Major domain)"/>
    <property type="match status" value="1"/>
</dbReference>
<dbReference type="PANTHER" id="PTHR42790:SF19">
    <property type="entry name" value="KYNURENINE_ALPHA-AMINOADIPATE AMINOTRANSFERASE, MITOCHONDRIAL"/>
    <property type="match status" value="1"/>
</dbReference>